<evidence type="ECO:0000256" key="16">
    <source>
        <dbReference type="SAM" id="MobiDB-lite"/>
    </source>
</evidence>
<feature type="compositionally biased region" description="Low complexity" evidence="16">
    <location>
        <begin position="341"/>
        <end position="352"/>
    </location>
</feature>
<evidence type="ECO:0000256" key="5">
    <source>
        <dbReference type="ARBA" id="ARBA00022729"/>
    </source>
</evidence>
<sequence length="371" mass="37880">MKLLATGLATLSAASLVAGHGYVTNGTIGGKYYEFYQPYEDPYTSPTPERISRPIQGNGPVEDVTIQDIQCGGYLAGGVNGSSPAALHAPATAGSDVTLHWTLWPSSHYGSIITYMARCPDTGCQDYMPYDNAVWFKIKEGGLIDKTTNEWAVDSLEVNGNAGYTYTIPECLADGFYLVRHEIIAVFIASSYPGAQFYPGCHQLNVTGGGSTVVSDLVSFPGAYAGTDPGITWDSTSTTYPIPGPTVYTCDGSSGSSSSAASSVASETAAATSTAVATSSAVAVETSSASSVVSSAATTLATAVASSSTVAATSTAVAAETTSVAVAAASTSAASVEVASSTSAVASATSTAKSCSKKRGLRRNKRSRSRK</sequence>
<feature type="region of interest" description="Disordered" evidence="16">
    <location>
        <begin position="341"/>
        <end position="371"/>
    </location>
</feature>
<dbReference type="EC" id="1.14.99.56" evidence="15"/>
<keyword evidence="11" id="KW-0119">Carbohydrate metabolism</keyword>
<dbReference type="InterPro" id="IPR049892">
    <property type="entry name" value="AA9"/>
</dbReference>
<evidence type="ECO:0000256" key="15">
    <source>
        <dbReference type="ARBA" id="ARBA00047174"/>
    </source>
</evidence>
<evidence type="ECO:0000256" key="10">
    <source>
        <dbReference type="ARBA" id="ARBA00023157"/>
    </source>
</evidence>
<comment type="subcellular location">
    <subcellularLocation>
        <location evidence="2">Secreted</location>
    </subcellularLocation>
</comment>
<dbReference type="GO" id="GO:0004497">
    <property type="term" value="F:monooxygenase activity"/>
    <property type="evidence" value="ECO:0007669"/>
    <property type="project" value="UniProtKB-KW"/>
</dbReference>
<dbReference type="Gene3D" id="2.70.50.70">
    <property type="match status" value="1"/>
</dbReference>
<evidence type="ECO:0000313" key="19">
    <source>
        <dbReference type="EMBL" id="KUI56468.1"/>
    </source>
</evidence>
<evidence type="ECO:0000256" key="17">
    <source>
        <dbReference type="SAM" id="SignalP"/>
    </source>
</evidence>
<keyword evidence="8" id="KW-0186">Copper</keyword>
<dbReference type="Proteomes" id="UP000078576">
    <property type="component" value="Unassembled WGS sequence"/>
</dbReference>
<dbReference type="EMBL" id="KN714689">
    <property type="protein sequence ID" value="KUI56468.1"/>
    <property type="molecule type" value="Genomic_DNA"/>
</dbReference>
<evidence type="ECO:0000256" key="3">
    <source>
        <dbReference type="ARBA" id="ARBA00022525"/>
    </source>
</evidence>
<evidence type="ECO:0000256" key="12">
    <source>
        <dbReference type="ARBA" id="ARBA00023326"/>
    </source>
</evidence>
<dbReference type="Pfam" id="PF03443">
    <property type="entry name" value="AA9"/>
    <property type="match status" value="1"/>
</dbReference>
<keyword evidence="10" id="KW-1015">Disulfide bond</keyword>
<evidence type="ECO:0000256" key="4">
    <source>
        <dbReference type="ARBA" id="ARBA00022723"/>
    </source>
</evidence>
<keyword evidence="4" id="KW-0479">Metal-binding</keyword>
<proteinExistence type="inferred from homology"/>
<feature type="chain" id="PRO_5008265952" description="lytic cellulose monooxygenase (C4-dehydrogenating)" evidence="17">
    <location>
        <begin position="20"/>
        <end position="371"/>
    </location>
</feature>
<gene>
    <name evidence="19" type="ORF">VP1G_03779</name>
</gene>
<dbReference type="GO" id="GO:0030245">
    <property type="term" value="P:cellulose catabolic process"/>
    <property type="evidence" value="ECO:0007669"/>
    <property type="project" value="UniProtKB-KW"/>
</dbReference>
<dbReference type="PANTHER" id="PTHR33353:SF6">
    <property type="entry name" value="ENDOGLUCANASE IV"/>
    <property type="match status" value="1"/>
</dbReference>
<feature type="signal peptide" evidence="17">
    <location>
        <begin position="1"/>
        <end position="19"/>
    </location>
</feature>
<evidence type="ECO:0000313" key="20">
    <source>
        <dbReference type="Proteomes" id="UP000078576"/>
    </source>
</evidence>
<dbReference type="GO" id="GO:0046872">
    <property type="term" value="F:metal ion binding"/>
    <property type="evidence" value="ECO:0007669"/>
    <property type="project" value="UniProtKB-KW"/>
</dbReference>
<dbReference type="STRING" id="694573.A0A194UXT8"/>
<keyword evidence="9 19" id="KW-0503">Monooxygenase</keyword>
<dbReference type="PANTHER" id="PTHR33353">
    <property type="entry name" value="PUTATIVE (AFU_ORTHOLOGUE AFUA_1G12560)-RELATED"/>
    <property type="match status" value="1"/>
</dbReference>
<protein>
    <recommendedName>
        <fullName evidence="15">lytic cellulose monooxygenase (C4-dehydrogenating)</fullName>
        <ecNumber evidence="15">1.14.99.56</ecNumber>
    </recommendedName>
</protein>
<keyword evidence="3" id="KW-0964">Secreted</keyword>
<keyword evidence="6" id="KW-0136">Cellulose degradation</keyword>
<keyword evidence="12" id="KW-0624">Polysaccharide degradation</keyword>
<dbReference type="OrthoDB" id="4849160at2759"/>
<evidence type="ECO:0000259" key="18">
    <source>
        <dbReference type="Pfam" id="PF03443"/>
    </source>
</evidence>
<accession>A0A194UXT8</accession>
<comment type="cofactor">
    <cofactor evidence="1">
        <name>Cu(2+)</name>
        <dbReference type="ChEBI" id="CHEBI:29036"/>
    </cofactor>
</comment>
<dbReference type="AlphaFoldDB" id="A0A194UXT8"/>
<keyword evidence="5 17" id="KW-0732">Signal</keyword>
<keyword evidence="7" id="KW-0560">Oxidoreductase</keyword>
<dbReference type="CDD" id="cd21175">
    <property type="entry name" value="LPMO_AA9"/>
    <property type="match status" value="1"/>
</dbReference>
<evidence type="ECO:0000256" key="11">
    <source>
        <dbReference type="ARBA" id="ARBA00023277"/>
    </source>
</evidence>
<evidence type="ECO:0000256" key="9">
    <source>
        <dbReference type="ARBA" id="ARBA00023033"/>
    </source>
</evidence>
<comment type="catalytic activity">
    <reaction evidence="14">
        <text>[(1-&gt;4)-beta-D-glucosyl]n+m + reduced acceptor + O2 = 4-dehydro-beta-D-glucosyl-[(1-&gt;4)-beta-D-glucosyl]n-1 + [(1-&gt;4)-beta-D-glucosyl]m + acceptor + H2O.</text>
        <dbReference type="EC" id="1.14.99.56"/>
    </reaction>
</comment>
<evidence type="ECO:0000256" key="8">
    <source>
        <dbReference type="ARBA" id="ARBA00023008"/>
    </source>
</evidence>
<keyword evidence="20" id="KW-1185">Reference proteome</keyword>
<evidence type="ECO:0000256" key="14">
    <source>
        <dbReference type="ARBA" id="ARBA00045077"/>
    </source>
</evidence>
<organism evidence="19 20">
    <name type="scientific">Cytospora mali</name>
    <name type="common">Apple Valsa canker fungus</name>
    <name type="synonym">Valsa mali</name>
    <dbReference type="NCBI Taxonomy" id="578113"/>
    <lineage>
        <taxon>Eukaryota</taxon>
        <taxon>Fungi</taxon>
        <taxon>Dikarya</taxon>
        <taxon>Ascomycota</taxon>
        <taxon>Pezizomycotina</taxon>
        <taxon>Sordariomycetes</taxon>
        <taxon>Sordariomycetidae</taxon>
        <taxon>Diaporthales</taxon>
        <taxon>Cytosporaceae</taxon>
        <taxon>Cytospora</taxon>
    </lineage>
</organism>
<name>A0A194UXT8_CYTMA</name>
<comment type="similarity">
    <text evidence="13">Belongs to the polysaccharide monooxygenase AA9 family.</text>
</comment>
<reference evidence="20" key="1">
    <citation type="submission" date="2014-12" db="EMBL/GenBank/DDBJ databases">
        <title>Genome Sequence of Valsa Canker Pathogens Uncovers a Specific Adaption of Colonization on Woody Bark.</title>
        <authorList>
            <person name="Yin Z."/>
            <person name="Liu H."/>
            <person name="Gao X."/>
            <person name="Li Z."/>
            <person name="Song N."/>
            <person name="Ke X."/>
            <person name="Dai Q."/>
            <person name="Wu Y."/>
            <person name="Sun Y."/>
            <person name="Xu J.-R."/>
            <person name="Kang Z.K."/>
            <person name="Wang L."/>
            <person name="Huang L."/>
        </authorList>
    </citation>
    <scope>NUCLEOTIDE SEQUENCE [LARGE SCALE GENOMIC DNA]</scope>
    <source>
        <strain evidence="20">SXYL134</strain>
    </source>
</reference>
<evidence type="ECO:0000256" key="7">
    <source>
        <dbReference type="ARBA" id="ARBA00023002"/>
    </source>
</evidence>
<evidence type="ECO:0000256" key="2">
    <source>
        <dbReference type="ARBA" id="ARBA00004613"/>
    </source>
</evidence>
<evidence type="ECO:0000256" key="6">
    <source>
        <dbReference type="ARBA" id="ARBA00023001"/>
    </source>
</evidence>
<dbReference type="GO" id="GO:0005576">
    <property type="term" value="C:extracellular region"/>
    <property type="evidence" value="ECO:0007669"/>
    <property type="project" value="UniProtKB-SubCell"/>
</dbReference>
<feature type="compositionally biased region" description="Basic residues" evidence="16">
    <location>
        <begin position="355"/>
        <end position="371"/>
    </location>
</feature>
<feature type="domain" description="Auxiliary Activity family 9 catalytic" evidence="18">
    <location>
        <begin position="20"/>
        <end position="237"/>
    </location>
</feature>
<evidence type="ECO:0000256" key="1">
    <source>
        <dbReference type="ARBA" id="ARBA00001973"/>
    </source>
</evidence>
<dbReference type="InterPro" id="IPR005103">
    <property type="entry name" value="AA9_LPMO"/>
</dbReference>
<evidence type="ECO:0000256" key="13">
    <source>
        <dbReference type="ARBA" id="ARBA00044502"/>
    </source>
</evidence>